<dbReference type="AlphaFoldDB" id="F2U5H7"/>
<dbReference type="EMBL" id="GL832962">
    <property type="protein sequence ID" value="EGD83193.1"/>
    <property type="molecule type" value="Genomic_DNA"/>
</dbReference>
<name>F2U5H7_SALR5</name>
<feature type="region of interest" description="Disordered" evidence="4">
    <location>
        <begin position="524"/>
        <end position="547"/>
    </location>
</feature>
<gene>
    <name evidence="5" type="ORF">PTSG_03824</name>
</gene>
<dbReference type="KEGG" id="sre:PTSG_03824"/>
<feature type="repeat" description="TPR" evidence="3">
    <location>
        <begin position="385"/>
        <end position="418"/>
    </location>
</feature>
<feature type="repeat" description="TPR" evidence="3">
    <location>
        <begin position="344"/>
        <end position="377"/>
    </location>
</feature>
<dbReference type="PROSITE" id="PS50005">
    <property type="entry name" value="TPR"/>
    <property type="match status" value="3"/>
</dbReference>
<accession>F2U5H7</accession>
<evidence type="ECO:0000313" key="6">
    <source>
        <dbReference type="Proteomes" id="UP000007799"/>
    </source>
</evidence>
<dbReference type="OrthoDB" id="63610at2759"/>
<dbReference type="GeneID" id="16076137"/>
<feature type="repeat" description="TPR" evidence="3">
    <location>
        <begin position="468"/>
        <end position="501"/>
    </location>
</feature>
<dbReference type="InterPro" id="IPR011990">
    <property type="entry name" value="TPR-like_helical_dom_sf"/>
</dbReference>
<proteinExistence type="predicted"/>
<evidence type="ECO:0000256" key="4">
    <source>
        <dbReference type="SAM" id="MobiDB-lite"/>
    </source>
</evidence>
<keyword evidence="2 3" id="KW-0802">TPR repeat</keyword>
<dbReference type="RefSeq" id="XP_004995557.1">
    <property type="nucleotide sequence ID" value="XM_004995500.1"/>
</dbReference>
<feature type="region of interest" description="Disordered" evidence="4">
    <location>
        <begin position="613"/>
        <end position="634"/>
    </location>
</feature>
<dbReference type="InParanoid" id="F2U5H7"/>
<feature type="compositionally biased region" description="Basic and acidic residues" evidence="4">
    <location>
        <begin position="528"/>
        <end position="539"/>
    </location>
</feature>
<dbReference type="Gene3D" id="1.25.40.10">
    <property type="entry name" value="Tetratricopeptide repeat domain"/>
    <property type="match status" value="2"/>
</dbReference>
<keyword evidence="1" id="KW-0677">Repeat</keyword>
<sequence>MDVVGVSAAFVRRFLSEVKAEHPSDYASLTTKDVCDKVVIPRTRDAQCAYSDVIKREHPQDVGRANIFVSHAWRYKITDVLGTMLEYADAQQEHRQPFFWFDLFINNQNIAADLPQDWWSTTFKESIASIGHVLLVLTPWSDPVPLTRAWCLWEIFCSLSGEGVKLTIQLPEAERASLRTAVMDDFDAVVDTLVRVQAEKAEAWNPKDKEMIFKTIQASVGFAHLNEKVKDQMRSWCLQHLASLIDEDEAAGKSGTRDFVLLCYQAGTVFWNFNATDLAIATLTKSLAIKTAVLGKRHPSTANTIGNLGQLAHHQGLFPQAIAYHLQAIEIKEETLPPNDRELVPTYQNLGIAYRNTREYDKAIAALEKALAIQNIDQSQHPTTAQVLGNLGNVYADMERYQDAIACQLKALEILTTTLGQHPVTANMHGNVANAYLETGNMAKAIEHVTTSQKMLEAVLGPTHPTTAQAVFNTGILYMRNGHFQPAAEHMERALTVMLATMGPQHPMTKTTQANLTYVQRLMHKQQQHRESGNSDKHAGSAASAGRVGTSLPSAVLTCEQGLLLRFLARVAPTTIVATVATTHPPPPRGDSDEHQLLLRFILTHAAAWQATTDADDDGDGANMTTTQERSKTTTIQPGVAVEGQVRKTPSCCTLI</sequence>
<protein>
    <submittedName>
        <fullName evidence="5">Uncharacterized protein</fullName>
    </submittedName>
</protein>
<evidence type="ECO:0000256" key="2">
    <source>
        <dbReference type="ARBA" id="ARBA00022803"/>
    </source>
</evidence>
<evidence type="ECO:0000313" key="5">
    <source>
        <dbReference type="EMBL" id="EGD83193.1"/>
    </source>
</evidence>
<keyword evidence="6" id="KW-1185">Reference proteome</keyword>
<reference evidence="5" key="1">
    <citation type="submission" date="2009-08" db="EMBL/GenBank/DDBJ databases">
        <title>Annotation of Salpingoeca rosetta.</title>
        <authorList>
            <consortium name="The Broad Institute Genome Sequencing Platform"/>
            <person name="Russ C."/>
            <person name="Cuomo C."/>
            <person name="Burger G."/>
            <person name="Gray M.W."/>
            <person name="Holland P.W.H."/>
            <person name="King N."/>
            <person name="Lang F.B.F."/>
            <person name="Roger A.J."/>
            <person name="Ruiz-Trillo I."/>
            <person name="Young S.K."/>
            <person name="Zeng Q."/>
            <person name="Gargeya S."/>
            <person name="Alvarado L."/>
            <person name="Berlin A."/>
            <person name="Chapman S.B."/>
            <person name="Chen Z."/>
            <person name="Freedman E."/>
            <person name="Gellesch M."/>
            <person name="Goldberg J."/>
            <person name="Griggs A."/>
            <person name="Gujja S."/>
            <person name="Heilman E."/>
            <person name="Heiman D."/>
            <person name="Howarth C."/>
            <person name="Mehta T."/>
            <person name="Neiman D."/>
            <person name="Pearson M."/>
            <person name="Roberts A."/>
            <person name="Saif S."/>
            <person name="Shea T."/>
            <person name="Shenoy N."/>
            <person name="Sisk P."/>
            <person name="Stolte C."/>
            <person name="Sykes S."/>
            <person name="White J."/>
            <person name="Yandava C."/>
            <person name="Haas B."/>
            <person name="Nusbaum C."/>
            <person name="Birren B."/>
        </authorList>
    </citation>
    <scope>NUCLEOTIDE SEQUENCE [LARGE SCALE GENOMIC DNA]</scope>
    <source>
        <strain evidence="5">ATCC 50818</strain>
    </source>
</reference>
<dbReference type="STRING" id="946362.F2U5H7"/>
<dbReference type="InterPro" id="IPR019734">
    <property type="entry name" value="TPR_rpt"/>
</dbReference>
<dbReference type="PANTHER" id="PTHR45641">
    <property type="entry name" value="TETRATRICOPEPTIDE REPEAT PROTEIN (AFU_ORTHOLOGUE AFUA_6G03870)"/>
    <property type="match status" value="1"/>
</dbReference>
<dbReference type="SMART" id="SM00028">
    <property type="entry name" value="TPR"/>
    <property type="match status" value="6"/>
</dbReference>
<evidence type="ECO:0000256" key="3">
    <source>
        <dbReference type="PROSITE-ProRule" id="PRU00339"/>
    </source>
</evidence>
<dbReference type="PANTHER" id="PTHR45641:SF19">
    <property type="entry name" value="NEPHROCYSTIN-3"/>
    <property type="match status" value="1"/>
</dbReference>
<dbReference type="eggNOG" id="KOG1840">
    <property type="taxonomic scope" value="Eukaryota"/>
</dbReference>
<organism evidence="6">
    <name type="scientific">Salpingoeca rosetta (strain ATCC 50818 / BSB-021)</name>
    <dbReference type="NCBI Taxonomy" id="946362"/>
    <lineage>
        <taxon>Eukaryota</taxon>
        <taxon>Choanoflagellata</taxon>
        <taxon>Craspedida</taxon>
        <taxon>Salpingoecidae</taxon>
        <taxon>Salpingoeca</taxon>
    </lineage>
</organism>
<dbReference type="Pfam" id="PF13424">
    <property type="entry name" value="TPR_12"/>
    <property type="match status" value="3"/>
</dbReference>
<dbReference type="SUPFAM" id="SSF48452">
    <property type="entry name" value="TPR-like"/>
    <property type="match status" value="1"/>
</dbReference>
<evidence type="ECO:0000256" key="1">
    <source>
        <dbReference type="ARBA" id="ARBA00022737"/>
    </source>
</evidence>
<dbReference type="Proteomes" id="UP000007799">
    <property type="component" value="Unassembled WGS sequence"/>
</dbReference>